<keyword evidence="13" id="KW-0677">Repeat</keyword>
<dbReference type="GO" id="GO:0045446">
    <property type="term" value="P:endothelial cell differentiation"/>
    <property type="evidence" value="ECO:0007669"/>
    <property type="project" value="TreeGrafter"/>
</dbReference>
<dbReference type="Pfam" id="PF22854">
    <property type="entry name" value="VEGFR1-3_N_Ig-like"/>
    <property type="match status" value="1"/>
</dbReference>
<feature type="active site" description="Proton acceptor" evidence="27">
    <location>
        <position position="1031"/>
    </location>
</feature>
<feature type="signal peptide" evidence="34">
    <location>
        <begin position="1"/>
        <end position="20"/>
    </location>
</feature>
<dbReference type="Pfam" id="PF00047">
    <property type="entry name" value="ig"/>
    <property type="match status" value="1"/>
</dbReference>
<dbReference type="SMART" id="SM00409">
    <property type="entry name" value="IG"/>
    <property type="match status" value="6"/>
</dbReference>
<keyword evidence="5" id="KW-0217">Developmental protein</keyword>
<evidence type="ECO:0000256" key="6">
    <source>
        <dbReference type="ARBA" id="ARBA00022475"/>
    </source>
</evidence>
<dbReference type="GO" id="GO:0030335">
    <property type="term" value="P:positive regulation of cell migration"/>
    <property type="evidence" value="ECO:0007669"/>
    <property type="project" value="TreeGrafter"/>
</dbReference>
<evidence type="ECO:0000256" key="24">
    <source>
        <dbReference type="ARBA" id="ARBA00023242"/>
    </source>
</evidence>
<dbReference type="InterPro" id="IPR011009">
    <property type="entry name" value="Kinase-like_dom_sf"/>
</dbReference>
<dbReference type="GO" id="GO:0019838">
    <property type="term" value="F:growth factor binding"/>
    <property type="evidence" value="ECO:0007669"/>
    <property type="project" value="InterPro"/>
</dbReference>
<dbReference type="SUPFAM" id="SSF48726">
    <property type="entry name" value="Immunoglobulin"/>
    <property type="match status" value="7"/>
</dbReference>
<feature type="chain" id="PRO_5019479116" description="receptor protein-tyrosine kinase" evidence="34">
    <location>
        <begin position="21"/>
        <end position="1347"/>
    </location>
</feature>
<dbReference type="InterPro" id="IPR013098">
    <property type="entry name" value="Ig_I-set"/>
</dbReference>
<evidence type="ECO:0000256" key="15">
    <source>
        <dbReference type="ARBA" id="ARBA00022777"/>
    </source>
</evidence>
<dbReference type="PANTHER" id="PTHR24416">
    <property type="entry name" value="TYROSINE-PROTEIN KINASE RECEPTOR"/>
    <property type="match status" value="1"/>
</dbReference>
<dbReference type="PROSITE" id="PS00107">
    <property type="entry name" value="PROTEIN_KINASE_ATP"/>
    <property type="match status" value="1"/>
</dbReference>
<dbReference type="FunFam" id="2.60.40.10:FF:000247">
    <property type="entry name" value="Vascular endothelial growth factor receptor 3"/>
    <property type="match status" value="1"/>
</dbReference>
<dbReference type="CDD" id="cd00096">
    <property type="entry name" value="Ig"/>
    <property type="match status" value="2"/>
</dbReference>
<evidence type="ECO:0000256" key="2">
    <source>
        <dbReference type="ARBA" id="ARBA00004251"/>
    </source>
</evidence>
<feature type="domain" description="Ig-like" evidence="36">
    <location>
        <begin position="562"/>
        <end position="662"/>
    </location>
</feature>
<keyword evidence="21" id="KW-1015">Disulfide bond</keyword>
<dbReference type="GO" id="GO:0005524">
    <property type="term" value="F:ATP binding"/>
    <property type="evidence" value="ECO:0007669"/>
    <property type="project" value="UniProtKB-UniRule"/>
</dbReference>
<comment type="caution">
    <text evidence="37">The sequence shown here is derived from an EMBL/GenBank/DDBJ whole genome shotgun (WGS) entry which is preliminary data.</text>
</comment>
<feature type="region of interest" description="Disordered" evidence="32">
    <location>
        <begin position="969"/>
        <end position="989"/>
    </location>
</feature>
<accession>A0A401P0X6</accession>
<evidence type="ECO:0000256" key="33">
    <source>
        <dbReference type="SAM" id="Phobius"/>
    </source>
</evidence>
<feature type="domain" description="Ig-like" evidence="36">
    <location>
        <begin position="669"/>
        <end position="755"/>
    </location>
</feature>
<dbReference type="GO" id="GO:0016477">
    <property type="term" value="P:cell migration"/>
    <property type="evidence" value="ECO:0007669"/>
    <property type="project" value="TreeGrafter"/>
</dbReference>
<evidence type="ECO:0000256" key="7">
    <source>
        <dbReference type="ARBA" id="ARBA00022490"/>
    </source>
</evidence>
<dbReference type="FunFam" id="2.60.40.10:FF:000532">
    <property type="entry name" value="Vascular endothelial growth factor receptor 2"/>
    <property type="match status" value="1"/>
</dbReference>
<dbReference type="EC" id="2.7.10.1" evidence="4"/>
<evidence type="ECO:0000256" key="22">
    <source>
        <dbReference type="ARBA" id="ARBA00023170"/>
    </source>
</evidence>
<evidence type="ECO:0000256" key="1">
    <source>
        <dbReference type="ARBA" id="ARBA00004123"/>
    </source>
</evidence>
<dbReference type="GO" id="GO:0005737">
    <property type="term" value="C:cytoplasm"/>
    <property type="evidence" value="ECO:0007669"/>
    <property type="project" value="UniProtKB-SubCell"/>
</dbReference>
<dbReference type="InterPro" id="IPR003599">
    <property type="entry name" value="Ig_sub"/>
</dbReference>
<name>A0A401P0X6_SCYTO</name>
<evidence type="ECO:0000259" key="35">
    <source>
        <dbReference type="PROSITE" id="PS50011"/>
    </source>
</evidence>
<sequence length="1347" mass="152160">MWKIFVLLMWLRMGFSIAKGSGSSPYLSIPNEEHVINANETLIITCSGSEPLEWSWPKNHSSMEHRISLSDCTNGTAFCKTLILTRTTANDTGTYRCFHKHSTVQKAASIYVFVQDYQIPFVNLHPGNPEALIIMEAKTPVIPCKVSMPDLNVTLHTKFPEKYIVPDGMTTFWDNQKGFTILSHKIRDVAMVACETTINGRIYSSNMYVVVVLGTKIEELTLNPRPQVELAVGERLMLNCSAKTELNVGLTFEWKYPRVQIPLPHFQTVKTASPKGLEFLDVLIIDNVTKGDEGTYFCSASSGVMTMENSTNIIIYDRPFIFIDHKAGSIVEAVLKQKNVKIPVKFTGYPQPDIRWTKNGKLISNGQKHDRTKQVGDTLMISDVTEKDAGNYTIILTNPMTKERQRHTIRLMVNVPPEIHEKAVATHTDFYSYGSRQSLACTVYGVPAPKRIIWEWQPTENCSFLHYSQTELGSLSESHENKRWKSITDNDGSNKIEIREPRIMFLEGKHKVVSTLVIQEANVCVLYRCRAINKVGQDERVIFFHVTKGLEINLQPTDHPIEEDNVSLQCKADRFTYENLKWYKIHPTILQSCRGNLAILPCKDLQRDAEQMTWRMVSGDKTENITIELLFGNISLQDQGVYLCEAQNKKTGERHCMMKTLSVEAQQSPLVLQNLTDQTANMSSSIEMKCDVVGTPSPYVIWYKNNKKLYEMSGIVLDEMNRTLTIQRLKKEDEGMYMCEACNMQGCAVTAAMIAVEGVEDKANLELIILVGTGVIALFFWLLLIIILRTVKRPSDAELKTGYLSIIMDPDEIPMDEQCKRLSYDASKWEFPRDRLKLGKPLGHGAFGKVVEAAAFNIEKASTCKTVAVKMLKDGATTSEQRALMSELKILIHIGHHLNVVNLLGACTKVGGPLMMIVEFCKYGNLSNYLRSKRNNYAPYKNRALKSRQIKENDPAQMENEFKRRLDSIASSESSTSSGFAEEKSLSDVEEEEAADDLYKSWLTLEDLTSYSFQVARGMEFLASRKCIHRDLAARNILLSENNVVKICDFGLARDVYKDPDYVRKGDVRLPLKWMAPETIFDKVYTTQSDVWSFGVLLWEIFSLGASPYPGVQIDEEFCQRLKEGTRMRCPEYASAEIYQTMLDCWHGDYKARPVFPELVEHLGNLLQANAQQNGKDYIPLNMSLTMEDDSGLSLPTSPASCTEEQEGCDPRFHYDNTAGIRYLNGSTKRNRPESVKTFDEVPVEQTTIVVQEDNQTDSGMILSSEELQTLGTRQSQSLTFSALIPSKSKESVTSDASNQTSGYQSGYHSDDTDTAPYTNEEAKTKENYCTLPADYNLVIRYSAPPV</sequence>
<evidence type="ECO:0000256" key="8">
    <source>
        <dbReference type="ARBA" id="ARBA00022553"/>
    </source>
</evidence>
<dbReference type="PIRSF" id="PIRSF000615">
    <property type="entry name" value="TyrPK_CSF1-R"/>
    <property type="match status" value="1"/>
</dbReference>
<dbReference type="InterPro" id="IPR001245">
    <property type="entry name" value="Ser-Thr/Tyr_kinase_cat_dom"/>
</dbReference>
<evidence type="ECO:0000313" key="38">
    <source>
        <dbReference type="Proteomes" id="UP000288216"/>
    </source>
</evidence>
<dbReference type="Gene3D" id="1.10.510.10">
    <property type="entry name" value="Transferase(Phosphotransferase) domain 1"/>
    <property type="match status" value="1"/>
</dbReference>
<dbReference type="PRINTS" id="PR01834">
    <property type="entry name" value="VEGFRECEPTR2"/>
</dbReference>
<keyword evidence="29" id="KW-0479">Metal-binding</keyword>
<dbReference type="InterPro" id="IPR055229">
    <property type="entry name" value="VEGFR1-3_5th"/>
</dbReference>
<evidence type="ECO:0000256" key="30">
    <source>
        <dbReference type="PROSITE-ProRule" id="PRU10141"/>
    </source>
</evidence>
<dbReference type="InterPro" id="IPR000719">
    <property type="entry name" value="Prot_kinase_dom"/>
</dbReference>
<dbReference type="InterPro" id="IPR036179">
    <property type="entry name" value="Ig-like_dom_sf"/>
</dbReference>
<evidence type="ECO:0000256" key="31">
    <source>
        <dbReference type="RuleBase" id="RU000311"/>
    </source>
</evidence>
<feature type="compositionally biased region" description="Polar residues" evidence="32">
    <location>
        <begin position="1294"/>
        <end position="1308"/>
    </location>
</feature>
<dbReference type="GO" id="GO:0001525">
    <property type="term" value="P:angiogenesis"/>
    <property type="evidence" value="ECO:0007669"/>
    <property type="project" value="UniProtKB-KW"/>
</dbReference>
<dbReference type="InterPro" id="IPR013783">
    <property type="entry name" value="Ig-like_fold"/>
</dbReference>
<dbReference type="PROSITE" id="PS00240">
    <property type="entry name" value="RECEPTOR_TYR_KIN_III"/>
    <property type="match status" value="1"/>
</dbReference>
<dbReference type="Pfam" id="PF21339">
    <property type="entry name" value="VEGFR-1-like_Ig-like"/>
    <property type="match status" value="1"/>
</dbReference>
<comment type="similarity">
    <text evidence="31">Belongs to the protein kinase superfamily. Tyr protein kinase family. CSF-1/PDGF receptor subfamily.</text>
</comment>
<keyword evidence="18 33" id="KW-1133">Transmembrane helix</keyword>
<keyword evidence="38" id="KW-1185">Reference proteome</keyword>
<dbReference type="Pfam" id="PF17988">
    <property type="entry name" value="VEGFR-2_TMD"/>
    <property type="match status" value="1"/>
</dbReference>
<keyword evidence="17 28" id="KW-0067">ATP-binding</keyword>
<evidence type="ECO:0000259" key="36">
    <source>
        <dbReference type="PROSITE" id="PS50835"/>
    </source>
</evidence>
<keyword evidence="24" id="KW-0539">Nucleus</keyword>
<dbReference type="GO" id="GO:0005886">
    <property type="term" value="C:plasma membrane"/>
    <property type="evidence" value="ECO:0007669"/>
    <property type="project" value="UniProtKB-SubCell"/>
</dbReference>
<dbReference type="InterPro" id="IPR017441">
    <property type="entry name" value="Protein_kinase_ATP_BS"/>
</dbReference>
<keyword evidence="29" id="KW-0460">Magnesium</keyword>
<dbReference type="STRING" id="75743.A0A401P0X6"/>
<keyword evidence="6" id="KW-1003">Cell membrane</keyword>
<dbReference type="FunFam" id="3.30.200.20:FF:000041">
    <property type="entry name" value="Vascular endothelial growth factor receptor 2"/>
    <property type="match status" value="1"/>
</dbReference>
<protein>
    <recommendedName>
        <fullName evidence="4">receptor protein-tyrosine kinase</fullName>
        <ecNumber evidence="4">2.7.10.1</ecNumber>
    </recommendedName>
</protein>
<dbReference type="GO" id="GO:0045766">
    <property type="term" value="P:positive regulation of angiogenesis"/>
    <property type="evidence" value="ECO:0007669"/>
    <property type="project" value="TreeGrafter"/>
</dbReference>
<dbReference type="InterPro" id="IPR041348">
    <property type="entry name" value="VEGFR-2_TMD"/>
</dbReference>
<dbReference type="InterPro" id="IPR007110">
    <property type="entry name" value="Ig-like_dom"/>
</dbReference>
<feature type="domain" description="Ig-like" evidence="36">
    <location>
        <begin position="25"/>
        <end position="109"/>
    </location>
</feature>
<evidence type="ECO:0000256" key="19">
    <source>
        <dbReference type="ARBA" id="ARBA00023136"/>
    </source>
</evidence>
<evidence type="ECO:0000256" key="10">
    <source>
        <dbReference type="ARBA" id="ARBA00022679"/>
    </source>
</evidence>
<dbReference type="OrthoDB" id="9873386at2759"/>
<proteinExistence type="inferred from homology"/>
<keyword evidence="16" id="KW-0221">Differentiation</keyword>
<evidence type="ECO:0000256" key="11">
    <source>
        <dbReference type="ARBA" id="ARBA00022692"/>
    </source>
</evidence>
<evidence type="ECO:0000256" key="13">
    <source>
        <dbReference type="ARBA" id="ARBA00022737"/>
    </source>
</evidence>
<dbReference type="FunFam" id="2.60.40.10:FF:000411">
    <property type="entry name" value="Vascular endothelial growth factor receptor 3"/>
    <property type="match status" value="1"/>
</dbReference>
<dbReference type="Pfam" id="PF07714">
    <property type="entry name" value="PK_Tyr_Ser-Thr"/>
    <property type="match status" value="1"/>
</dbReference>
<evidence type="ECO:0000256" key="12">
    <source>
        <dbReference type="ARBA" id="ARBA00022729"/>
    </source>
</evidence>
<reference evidence="37 38" key="1">
    <citation type="journal article" date="2018" name="Nat. Ecol. Evol.">
        <title>Shark genomes provide insights into elasmobranch evolution and the origin of vertebrates.</title>
        <authorList>
            <person name="Hara Y"/>
            <person name="Yamaguchi K"/>
            <person name="Onimaru K"/>
            <person name="Kadota M"/>
            <person name="Koyanagi M"/>
            <person name="Keeley SD"/>
            <person name="Tatsumi K"/>
            <person name="Tanaka K"/>
            <person name="Motone F"/>
            <person name="Kageyama Y"/>
            <person name="Nozu R"/>
            <person name="Adachi N"/>
            <person name="Nishimura O"/>
            <person name="Nakagawa R"/>
            <person name="Tanegashima C"/>
            <person name="Kiyatake I"/>
            <person name="Matsumoto R"/>
            <person name="Murakumo K"/>
            <person name="Nishida K"/>
            <person name="Terakita A"/>
            <person name="Kuratani S"/>
            <person name="Sato K"/>
            <person name="Hyodo S Kuraku.S."/>
        </authorList>
    </citation>
    <scope>NUCLEOTIDE SEQUENCE [LARGE SCALE GENOMIC DNA]</scope>
</reference>
<dbReference type="InterPro" id="IPR009136">
    <property type="entry name" value="VEGFR2_rcpt"/>
</dbReference>
<dbReference type="GO" id="GO:0046872">
    <property type="term" value="F:metal ion binding"/>
    <property type="evidence" value="ECO:0007669"/>
    <property type="project" value="UniProtKB-KW"/>
</dbReference>
<dbReference type="GO" id="GO:0048010">
    <property type="term" value="P:vascular endothelial growth factor receptor signaling pathway"/>
    <property type="evidence" value="ECO:0007669"/>
    <property type="project" value="InterPro"/>
</dbReference>
<dbReference type="InterPro" id="IPR001824">
    <property type="entry name" value="Tyr_kinase_rcpt_3_CS"/>
</dbReference>
<organism evidence="37 38">
    <name type="scientific">Scyliorhinus torazame</name>
    <name type="common">Cloudy catshark</name>
    <name type="synonym">Catulus torazame</name>
    <dbReference type="NCBI Taxonomy" id="75743"/>
    <lineage>
        <taxon>Eukaryota</taxon>
        <taxon>Metazoa</taxon>
        <taxon>Chordata</taxon>
        <taxon>Craniata</taxon>
        <taxon>Vertebrata</taxon>
        <taxon>Chondrichthyes</taxon>
        <taxon>Elasmobranchii</taxon>
        <taxon>Galeomorphii</taxon>
        <taxon>Galeoidea</taxon>
        <taxon>Carcharhiniformes</taxon>
        <taxon>Scyliorhinidae</taxon>
        <taxon>Scyliorhinus</taxon>
    </lineage>
</organism>
<evidence type="ECO:0000256" key="9">
    <source>
        <dbReference type="ARBA" id="ARBA00022657"/>
    </source>
</evidence>
<evidence type="ECO:0000256" key="26">
    <source>
        <dbReference type="ARBA" id="ARBA00051243"/>
    </source>
</evidence>
<keyword evidence="9" id="KW-0037">Angiogenesis</keyword>
<evidence type="ECO:0000256" key="21">
    <source>
        <dbReference type="ARBA" id="ARBA00023157"/>
    </source>
</evidence>
<dbReference type="InterPro" id="IPR020635">
    <property type="entry name" value="Tyr_kinase_cat_dom"/>
</dbReference>
<feature type="region of interest" description="Disordered" evidence="32">
    <location>
        <begin position="1287"/>
        <end position="1318"/>
    </location>
</feature>
<feature type="domain" description="Ig-like" evidence="36">
    <location>
        <begin position="417"/>
        <end position="543"/>
    </location>
</feature>
<dbReference type="InterPro" id="IPR050122">
    <property type="entry name" value="RTK"/>
</dbReference>
<dbReference type="GO" id="GO:0043408">
    <property type="term" value="P:regulation of MAPK cascade"/>
    <property type="evidence" value="ECO:0007669"/>
    <property type="project" value="TreeGrafter"/>
</dbReference>
<dbReference type="GO" id="GO:0005021">
    <property type="term" value="F:vascular endothelial growth factor receptor activity"/>
    <property type="evidence" value="ECO:0007669"/>
    <property type="project" value="InterPro"/>
</dbReference>
<evidence type="ECO:0000256" key="4">
    <source>
        <dbReference type="ARBA" id="ARBA00011902"/>
    </source>
</evidence>
<evidence type="ECO:0000313" key="37">
    <source>
        <dbReference type="EMBL" id="GCB66786.1"/>
    </source>
</evidence>
<evidence type="ECO:0000256" key="3">
    <source>
        <dbReference type="ARBA" id="ARBA00004496"/>
    </source>
</evidence>
<keyword evidence="19 33" id="KW-0472">Membrane</keyword>
<evidence type="ECO:0000256" key="17">
    <source>
        <dbReference type="ARBA" id="ARBA00022840"/>
    </source>
</evidence>
<gene>
    <name evidence="37" type="ORF">scyTo_0007938</name>
</gene>
<keyword evidence="11 31" id="KW-0812">Transmembrane</keyword>
<dbReference type="PROSITE" id="PS50011">
    <property type="entry name" value="PROTEIN_KINASE_DOM"/>
    <property type="match status" value="1"/>
</dbReference>
<feature type="binding site" evidence="28">
    <location>
        <begin position="843"/>
        <end position="850"/>
    </location>
    <ligand>
        <name>ATP</name>
        <dbReference type="ChEBI" id="CHEBI:30616"/>
    </ligand>
</feature>
<evidence type="ECO:0000256" key="32">
    <source>
        <dbReference type="SAM" id="MobiDB-lite"/>
    </source>
</evidence>
<keyword evidence="22 31" id="KW-0675">Receptor</keyword>
<dbReference type="Gene3D" id="3.30.200.20">
    <property type="entry name" value="Phosphorylase Kinase, domain 1"/>
    <property type="match status" value="1"/>
</dbReference>
<dbReference type="Pfam" id="PF22971">
    <property type="entry name" value="Ig_VEGFR-1-like_5th"/>
    <property type="match status" value="1"/>
</dbReference>
<dbReference type="EMBL" id="BFAA01002965">
    <property type="protein sequence ID" value="GCB66786.1"/>
    <property type="molecule type" value="Genomic_DNA"/>
</dbReference>
<dbReference type="GO" id="GO:0043235">
    <property type="term" value="C:receptor complex"/>
    <property type="evidence" value="ECO:0007669"/>
    <property type="project" value="TreeGrafter"/>
</dbReference>
<keyword evidence="23" id="KW-0325">Glycoprotein</keyword>
<feature type="domain" description="Protein kinase" evidence="35">
    <location>
        <begin position="836"/>
        <end position="1165"/>
    </location>
</feature>
<dbReference type="PANTHER" id="PTHR24416:SF45">
    <property type="entry name" value="VASCULAR ENDOTHELIAL GROWTH FACTOR RECEPTOR 2"/>
    <property type="match status" value="1"/>
</dbReference>
<feature type="binding site" evidence="29">
    <location>
        <position position="1049"/>
    </location>
    <ligand>
        <name>Mg(2+)</name>
        <dbReference type="ChEBI" id="CHEBI:18420"/>
    </ligand>
</feature>
<keyword evidence="15" id="KW-0418">Kinase</keyword>
<dbReference type="Gene3D" id="2.60.40.10">
    <property type="entry name" value="Immunoglobulins"/>
    <property type="match status" value="7"/>
</dbReference>
<dbReference type="PROSITE" id="PS50835">
    <property type="entry name" value="IG_LIKE"/>
    <property type="match status" value="6"/>
</dbReference>
<comment type="catalytic activity">
    <reaction evidence="26">
        <text>L-tyrosyl-[protein] + ATP = O-phospho-L-tyrosyl-[protein] + ADP + H(+)</text>
        <dbReference type="Rhea" id="RHEA:10596"/>
        <dbReference type="Rhea" id="RHEA-COMP:10136"/>
        <dbReference type="Rhea" id="RHEA-COMP:20101"/>
        <dbReference type="ChEBI" id="CHEBI:15378"/>
        <dbReference type="ChEBI" id="CHEBI:30616"/>
        <dbReference type="ChEBI" id="CHEBI:46858"/>
        <dbReference type="ChEBI" id="CHEBI:61978"/>
        <dbReference type="ChEBI" id="CHEBI:456216"/>
        <dbReference type="EC" id="2.7.10.1"/>
    </reaction>
</comment>
<dbReference type="InterPro" id="IPR055238">
    <property type="entry name" value="VEGFR1-3_N_Ig-like"/>
</dbReference>
<evidence type="ECO:0000256" key="27">
    <source>
        <dbReference type="PIRSR" id="PIRSR000615-1"/>
    </source>
</evidence>
<evidence type="ECO:0000256" key="25">
    <source>
        <dbReference type="ARBA" id="ARBA00023319"/>
    </source>
</evidence>
<feature type="binding site" evidence="28 30">
    <location>
        <position position="870"/>
    </location>
    <ligand>
        <name>ATP</name>
        <dbReference type="ChEBI" id="CHEBI:30616"/>
    </ligand>
</feature>
<dbReference type="InterPro" id="IPR013151">
    <property type="entry name" value="Immunoglobulin_dom"/>
</dbReference>
<feature type="transmembrane region" description="Helical" evidence="33">
    <location>
        <begin position="767"/>
        <end position="788"/>
    </location>
</feature>
<feature type="binding site" evidence="28">
    <location>
        <position position="1035"/>
    </location>
    <ligand>
        <name>ATP</name>
        <dbReference type="ChEBI" id="CHEBI:30616"/>
    </ligand>
</feature>
<dbReference type="Pfam" id="PF07679">
    <property type="entry name" value="I-set"/>
    <property type="match status" value="2"/>
</dbReference>
<keyword evidence="25 31" id="KW-0393">Immunoglobulin domain</keyword>
<keyword evidence="7" id="KW-0963">Cytoplasm</keyword>
<comment type="subcellular location">
    <subcellularLocation>
        <location evidence="2">Cell membrane</location>
        <topology evidence="2">Single-pass type I membrane protein</topology>
    </subcellularLocation>
    <subcellularLocation>
        <location evidence="3">Cytoplasm</location>
    </subcellularLocation>
    <subcellularLocation>
        <location evidence="31">Membrane</location>
        <topology evidence="31">Single-pass type I membrane protein</topology>
    </subcellularLocation>
    <subcellularLocation>
        <location evidence="1">Nucleus</location>
    </subcellularLocation>
</comment>
<evidence type="ECO:0000256" key="16">
    <source>
        <dbReference type="ARBA" id="ARBA00022782"/>
    </source>
</evidence>
<evidence type="ECO:0000256" key="29">
    <source>
        <dbReference type="PIRSR" id="PIRSR000615-3"/>
    </source>
</evidence>
<dbReference type="GO" id="GO:0005634">
    <property type="term" value="C:nucleus"/>
    <property type="evidence" value="ECO:0007669"/>
    <property type="project" value="UniProtKB-SubCell"/>
</dbReference>
<dbReference type="SMART" id="SM00219">
    <property type="entry name" value="TyrKc"/>
    <property type="match status" value="1"/>
</dbReference>
<dbReference type="SMART" id="SM00408">
    <property type="entry name" value="IGc2"/>
    <property type="match status" value="5"/>
</dbReference>
<dbReference type="InterPro" id="IPR008266">
    <property type="entry name" value="Tyr_kinase_AS"/>
</dbReference>
<dbReference type="FunFam" id="1.10.510.10:FF:000077">
    <property type="entry name" value="Vascular endothelial growth factor receptor 2"/>
    <property type="match status" value="1"/>
</dbReference>
<evidence type="ECO:0000256" key="23">
    <source>
        <dbReference type="ARBA" id="ARBA00023180"/>
    </source>
</evidence>
<feature type="compositionally biased region" description="Low complexity" evidence="32">
    <location>
        <begin position="969"/>
        <end position="978"/>
    </location>
</feature>
<dbReference type="OMA" id="TCVFERR"/>
<evidence type="ECO:0000256" key="14">
    <source>
        <dbReference type="ARBA" id="ARBA00022741"/>
    </source>
</evidence>
<keyword evidence="20" id="KW-0829">Tyrosine-protein kinase</keyword>
<evidence type="ECO:0000256" key="20">
    <source>
        <dbReference type="ARBA" id="ARBA00023137"/>
    </source>
</evidence>
<feature type="binding site" evidence="29">
    <location>
        <position position="1036"/>
    </location>
    <ligand>
        <name>Mg(2+)</name>
        <dbReference type="ChEBI" id="CHEBI:18420"/>
    </ligand>
</feature>
<evidence type="ECO:0000256" key="5">
    <source>
        <dbReference type="ARBA" id="ARBA00022473"/>
    </source>
</evidence>
<dbReference type="FunFam" id="2.60.40.10:FF:000143">
    <property type="entry name" value="Vascular endothelial growth factor receptor 3"/>
    <property type="match status" value="1"/>
</dbReference>
<evidence type="ECO:0000256" key="28">
    <source>
        <dbReference type="PIRSR" id="PIRSR000615-2"/>
    </source>
</evidence>
<keyword evidence="8" id="KW-0597">Phosphoprotein</keyword>
<keyword evidence="10" id="KW-0808">Transferase</keyword>
<dbReference type="InterPro" id="IPR003598">
    <property type="entry name" value="Ig_sub2"/>
</dbReference>
<keyword evidence="12 34" id="KW-0732">Signal</keyword>
<feature type="domain" description="Ig-like" evidence="36">
    <location>
        <begin position="319"/>
        <end position="410"/>
    </location>
</feature>
<evidence type="ECO:0000256" key="34">
    <source>
        <dbReference type="SAM" id="SignalP"/>
    </source>
</evidence>
<dbReference type="SUPFAM" id="SSF56112">
    <property type="entry name" value="Protein kinase-like (PK-like)"/>
    <property type="match status" value="1"/>
</dbReference>
<dbReference type="Proteomes" id="UP000288216">
    <property type="component" value="Unassembled WGS sequence"/>
</dbReference>
<dbReference type="PROSITE" id="PS00109">
    <property type="entry name" value="PROTEIN_KINASE_TYR"/>
    <property type="match status" value="1"/>
</dbReference>
<feature type="domain" description="Ig-like" evidence="36">
    <location>
        <begin position="218"/>
        <end position="314"/>
    </location>
</feature>
<dbReference type="PRINTS" id="PR01832">
    <property type="entry name" value="VEGFRECEPTOR"/>
</dbReference>
<keyword evidence="14 28" id="KW-0547">Nucleotide-binding</keyword>
<evidence type="ECO:0000256" key="18">
    <source>
        <dbReference type="ARBA" id="ARBA00022989"/>
    </source>
</evidence>